<reference evidence="5" key="1">
    <citation type="journal article" date="2020" name="Nature">
        <title>Giant virus diversity and host interactions through global metagenomics.</title>
        <authorList>
            <person name="Schulz F."/>
            <person name="Roux S."/>
            <person name="Paez-Espino D."/>
            <person name="Jungbluth S."/>
            <person name="Walsh D.A."/>
            <person name="Denef V.J."/>
            <person name="McMahon K.D."/>
            <person name="Konstantinidis K.T."/>
            <person name="Eloe-Fadrosh E.A."/>
            <person name="Kyrpides N.C."/>
            <person name="Woyke T."/>
        </authorList>
    </citation>
    <scope>NUCLEOTIDE SEQUENCE</scope>
    <source>
        <strain evidence="5">GVMAG-M-3300009155-2</strain>
    </source>
</reference>
<evidence type="ECO:0000256" key="3">
    <source>
        <dbReference type="ARBA" id="ARBA00022833"/>
    </source>
</evidence>
<evidence type="ECO:0000259" key="4">
    <source>
        <dbReference type="PROSITE" id="PS50865"/>
    </source>
</evidence>
<sequence>MENNTIINISNNLDNYCWNTSICSSQADKTCGKCHIAKYCSVKCQREHWSQHKLSCSKLKNNINTNKKTDFDLVGFMDTFPIISSMMGKNQIYGILYYLKQVIDNGIEGDIVELGCNVGTTSIFIRKFLDVYGCDKKYHVYDGWQGLPPKVKEDESATSYQFPQGCCKTTKDYFISVFNHFNLELPIIHSGWFKEIPDNEYPEKICLAFYDGDFYTSITDSFNKTFDKVQKGGIIIIDDIGGDSLDNHPLPGSERAVIDFLKSRRETYDYSGYANKDFVFDNLPHGGAKINKL</sequence>
<evidence type="ECO:0000256" key="1">
    <source>
        <dbReference type="ARBA" id="ARBA00022723"/>
    </source>
</evidence>
<dbReference type="SUPFAM" id="SSF144232">
    <property type="entry name" value="HIT/MYND zinc finger-like"/>
    <property type="match status" value="1"/>
</dbReference>
<dbReference type="SUPFAM" id="SSF53335">
    <property type="entry name" value="S-adenosyl-L-methionine-dependent methyltransferases"/>
    <property type="match status" value="1"/>
</dbReference>
<keyword evidence="1" id="KW-0479">Metal-binding</keyword>
<organism evidence="5">
    <name type="scientific">viral metagenome</name>
    <dbReference type="NCBI Taxonomy" id="1070528"/>
    <lineage>
        <taxon>unclassified sequences</taxon>
        <taxon>metagenomes</taxon>
        <taxon>organismal metagenomes</taxon>
    </lineage>
</organism>
<dbReference type="GO" id="GO:0008270">
    <property type="term" value="F:zinc ion binding"/>
    <property type="evidence" value="ECO:0007669"/>
    <property type="project" value="UniProtKB-KW"/>
</dbReference>
<feature type="domain" description="MYND-type" evidence="4">
    <location>
        <begin position="20"/>
        <end position="56"/>
    </location>
</feature>
<protein>
    <recommendedName>
        <fullName evidence="4">MYND-type domain-containing protein</fullName>
    </recommendedName>
</protein>
<dbReference type="AlphaFoldDB" id="A0A6C0EUN7"/>
<keyword evidence="3" id="KW-0862">Zinc</keyword>
<evidence type="ECO:0000256" key="2">
    <source>
        <dbReference type="ARBA" id="ARBA00022771"/>
    </source>
</evidence>
<dbReference type="Pfam" id="PF01753">
    <property type="entry name" value="zf-MYND"/>
    <property type="match status" value="1"/>
</dbReference>
<dbReference type="PANTHER" id="PTHR40036:SF1">
    <property type="entry name" value="MACROCIN O-METHYLTRANSFERASE"/>
    <property type="match status" value="1"/>
</dbReference>
<dbReference type="PROSITE" id="PS50865">
    <property type="entry name" value="ZF_MYND_2"/>
    <property type="match status" value="1"/>
</dbReference>
<dbReference type="PANTHER" id="PTHR40036">
    <property type="entry name" value="MACROCIN O-METHYLTRANSFERASE"/>
    <property type="match status" value="1"/>
</dbReference>
<dbReference type="InterPro" id="IPR002893">
    <property type="entry name" value="Znf_MYND"/>
</dbReference>
<dbReference type="Pfam" id="PF05711">
    <property type="entry name" value="TylF"/>
    <property type="match status" value="1"/>
</dbReference>
<name>A0A6C0EUN7_9ZZZZ</name>
<dbReference type="InterPro" id="IPR029063">
    <property type="entry name" value="SAM-dependent_MTases_sf"/>
</dbReference>
<keyword evidence="2" id="KW-0863">Zinc-finger</keyword>
<dbReference type="EMBL" id="MN738915">
    <property type="protein sequence ID" value="QHT30995.1"/>
    <property type="molecule type" value="Genomic_DNA"/>
</dbReference>
<dbReference type="Gene3D" id="3.40.50.150">
    <property type="entry name" value="Vaccinia Virus protein VP39"/>
    <property type="match status" value="1"/>
</dbReference>
<dbReference type="InterPro" id="IPR008884">
    <property type="entry name" value="TylF_MeTrfase"/>
</dbReference>
<evidence type="ECO:0000313" key="5">
    <source>
        <dbReference type="EMBL" id="QHT30995.1"/>
    </source>
</evidence>
<accession>A0A6C0EUN7</accession>
<proteinExistence type="predicted"/>